<gene>
    <name evidence="2" type="ORF">S01H4_16138</name>
</gene>
<dbReference type="Gene3D" id="1.10.10.10">
    <property type="entry name" value="Winged helix-like DNA-binding domain superfamily/Winged helix DNA-binding domain"/>
    <property type="match status" value="1"/>
</dbReference>
<proteinExistence type="predicted"/>
<comment type="caution">
    <text evidence="2">The sequence shown here is derived from an EMBL/GenBank/DDBJ whole genome shotgun (WGS) entry which is preliminary data.</text>
</comment>
<accession>X0Z073</accession>
<evidence type="ECO:0000256" key="1">
    <source>
        <dbReference type="SAM" id="MobiDB-lite"/>
    </source>
</evidence>
<protein>
    <submittedName>
        <fullName evidence="2">Uncharacterized protein</fullName>
    </submittedName>
</protein>
<dbReference type="AlphaFoldDB" id="X0Z073"/>
<evidence type="ECO:0000313" key="2">
    <source>
        <dbReference type="EMBL" id="GAG53898.1"/>
    </source>
</evidence>
<reference evidence="2" key="1">
    <citation type="journal article" date="2014" name="Front. Microbiol.">
        <title>High frequency of phylogenetically diverse reductive dehalogenase-homologous genes in deep subseafloor sedimentary metagenomes.</title>
        <authorList>
            <person name="Kawai M."/>
            <person name="Futagami T."/>
            <person name="Toyoda A."/>
            <person name="Takaki Y."/>
            <person name="Nishi S."/>
            <person name="Hori S."/>
            <person name="Arai W."/>
            <person name="Tsubouchi T."/>
            <person name="Morono Y."/>
            <person name="Uchiyama I."/>
            <person name="Ito T."/>
            <person name="Fujiyama A."/>
            <person name="Inagaki F."/>
            <person name="Takami H."/>
        </authorList>
    </citation>
    <scope>NUCLEOTIDE SEQUENCE</scope>
    <source>
        <strain evidence="2">Expedition CK06-06</strain>
    </source>
</reference>
<feature type="compositionally biased region" description="Basic and acidic residues" evidence="1">
    <location>
        <begin position="74"/>
        <end position="86"/>
    </location>
</feature>
<sequence length="93" mass="11282">MKIWNRRFKIYWLWLEGDLTQQEIADTIGYNIWTVNKDLAAVREALRFVPERLEDFIRETYMRMVFTRNEIQQEARAAEKPSDKAKMNLSARR</sequence>
<dbReference type="InterPro" id="IPR036388">
    <property type="entry name" value="WH-like_DNA-bd_sf"/>
</dbReference>
<name>X0Z073_9ZZZZ</name>
<organism evidence="2">
    <name type="scientific">marine sediment metagenome</name>
    <dbReference type="NCBI Taxonomy" id="412755"/>
    <lineage>
        <taxon>unclassified sequences</taxon>
        <taxon>metagenomes</taxon>
        <taxon>ecological metagenomes</taxon>
    </lineage>
</organism>
<feature type="region of interest" description="Disordered" evidence="1">
    <location>
        <begin position="74"/>
        <end position="93"/>
    </location>
</feature>
<dbReference type="EMBL" id="BART01007071">
    <property type="protein sequence ID" value="GAG53898.1"/>
    <property type="molecule type" value="Genomic_DNA"/>
</dbReference>